<feature type="domain" description="Topo IIA-type catalytic" evidence="8">
    <location>
        <begin position="61"/>
        <end position="470"/>
    </location>
</feature>
<comment type="similarity">
    <text evidence="2">Belongs to the type II topoisomerase GyrA/ParC subunit family.</text>
</comment>
<dbReference type="OrthoDB" id="9806486at2"/>
<evidence type="ECO:0000256" key="2">
    <source>
        <dbReference type="ARBA" id="ARBA00008263"/>
    </source>
</evidence>
<dbReference type="InterPro" id="IPR013758">
    <property type="entry name" value="Topo_IIA_A/C_ab"/>
</dbReference>
<protein>
    <recommendedName>
        <fullName evidence="8">Topo IIA-type catalytic domain-containing protein</fullName>
    </recommendedName>
</protein>
<dbReference type="EMBL" id="AGXV01000015">
    <property type="protein sequence ID" value="EIY67650.1"/>
    <property type="molecule type" value="Genomic_DNA"/>
</dbReference>
<accession>I8YWX6</accession>
<keyword evidence="10" id="KW-1185">Reference proteome</keyword>
<gene>
    <name evidence="9" type="ORF">HMPREF1071_01224</name>
</gene>
<reference evidence="9 10" key="1">
    <citation type="submission" date="2012-02" db="EMBL/GenBank/DDBJ databases">
        <title>The Genome Sequence of Bacteroides salyersiae CL02T12C01.</title>
        <authorList>
            <consortium name="The Broad Institute Genome Sequencing Platform"/>
            <person name="Earl A."/>
            <person name="Ward D."/>
            <person name="Feldgarden M."/>
            <person name="Gevers D."/>
            <person name="Zitomersky N.L."/>
            <person name="Coyne M.J."/>
            <person name="Comstock L.E."/>
            <person name="Young S.K."/>
            <person name="Zeng Q."/>
            <person name="Gargeya S."/>
            <person name="Fitzgerald M."/>
            <person name="Haas B."/>
            <person name="Abouelleil A."/>
            <person name="Alvarado L."/>
            <person name="Arachchi H.M."/>
            <person name="Berlin A."/>
            <person name="Chapman S.B."/>
            <person name="Gearin G."/>
            <person name="Goldberg J."/>
            <person name="Griggs A."/>
            <person name="Gujja S."/>
            <person name="Hansen M."/>
            <person name="Heiman D."/>
            <person name="Howarth C."/>
            <person name="Larimer J."/>
            <person name="Lui A."/>
            <person name="MacDonald P.J.P."/>
            <person name="McCowen C."/>
            <person name="Montmayeur A."/>
            <person name="Murphy C."/>
            <person name="Neiman D."/>
            <person name="Pearson M."/>
            <person name="Priest M."/>
            <person name="Roberts A."/>
            <person name="Saif S."/>
            <person name="Shea T."/>
            <person name="Sisk P."/>
            <person name="Stolte C."/>
            <person name="Sykes S."/>
            <person name="Wortman J."/>
            <person name="Nusbaum C."/>
            <person name="Birren B."/>
        </authorList>
    </citation>
    <scope>NUCLEOTIDE SEQUENCE [LARGE SCALE GENOMIC DNA]</scope>
    <source>
        <strain evidence="9 10">CL02T12C01</strain>
    </source>
</reference>
<dbReference type="NCBIfam" id="NF009397">
    <property type="entry name" value="PRK12758.1"/>
    <property type="match status" value="1"/>
</dbReference>
<dbReference type="HOGENOM" id="CLU_015760_0_0_10"/>
<proteinExistence type="inferred from homology"/>
<dbReference type="GO" id="GO:0006265">
    <property type="term" value="P:DNA topological change"/>
    <property type="evidence" value="ECO:0007669"/>
    <property type="project" value="UniProtKB-UniRule"/>
</dbReference>
<dbReference type="SMART" id="SM00434">
    <property type="entry name" value="TOP4c"/>
    <property type="match status" value="1"/>
</dbReference>
<dbReference type="SUPFAM" id="SSF56719">
    <property type="entry name" value="Type II DNA topoisomerase"/>
    <property type="match status" value="1"/>
</dbReference>
<feature type="region of interest" description="Disordered" evidence="7">
    <location>
        <begin position="1"/>
        <end position="32"/>
    </location>
</feature>
<keyword evidence="3 6" id="KW-0799">Topoisomerase</keyword>
<dbReference type="AlphaFoldDB" id="I8YWX6"/>
<dbReference type="Pfam" id="PF00521">
    <property type="entry name" value="DNA_topoisoIV"/>
    <property type="match status" value="1"/>
</dbReference>
<keyword evidence="4 6" id="KW-0238">DNA-binding</keyword>
<evidence type="ECO:0000259" key="8">
    <source>
        <dbReference type="PROSITE" id="PS52040"/>
    </source>
</evidence>
<evidence type="ECO:0000313" key="9">
    <source>
        <dbReference type="EMBL" id="EIY67650.1"/>
    </source>
</evidence>
<dbReference type="PROSITE" id="PS52040">
    <property type="entry name" value="TOPO_IIA"/>
    <property type="match status" value="1"/>
</dbReference>
<evidence type="ECO:0000256" key="5">
    <source>
        <dbReference type="ARBA" id="ARBA00023235"/>
    </source>
</evidence>
<dbReference type="GO" id="GO:0003677">
    <property type="term" value="F:DNA binding"/>
    <property type="evidence" value="ECO:0007669"/>
    <property type="project" value="UniProtKB-UniRule"/>
</dbReference>
<evidence type="ECO:0000256" key="6">
    <source>
        <dbReference type="PROSITE-ProRule" id="PRU01384"/>
    </source>
</evidence>
<dbReference type="GO" id="GO:0003918">
    <property type="term" value="F:DNA topoisomerase type II (double strand cut, ATP-hydrolyzing) activity"/>
    <property type="evidence" value="ECO:0007669"/>
    <property type="project" value="UniProtKB-EC"/>
</dbReference>
<dbReference type="Gene3D" id="3.30.1360.40">
    <property type="match status" value="1"/>
</dbReference>
<comment type="caution">
    <text evidence="9">The sequence shown here is derived from an EMBL/GenBank/DDBJ whole genome shotgun (WGS) entry which is preliminary data.</text>
</comment>
<dbReference type="InterPro" id="IPR013760">
    <property type="entry name" value="Topo_IIA-like_dom_sf"/>
</dbReference>
<dbReference type="PANTHER" id="PTHR43493">
    <property type="entry name" value="DNA GYRASE/TOPOISOMERASE SUBUNIT A"/>
    <property type="match status" value="1"/>
</dbReference>
<sequence>MSEDFEAPKDDLDKELPEGSEGHSDYKPADSHNESVKHQLTGMYQNWFLDYASYVILERAVPHIIDGLKPVQRRILHSMRRLDDGRYNKVANIVGHTMQFHPHGDASIGDALVQLGQKDLLIDCQGNWGNILTGDGAAAPRYIEARLSKFALEVVFNPKTTEWKLSYDGRNKEPIALPVKFPLLLAQGVEGIAVGLSSKILPHNFNELCDAAISYLHEEDFKLYPDFQTGGSIDVSKYNDGERGGSVKIRARIDKVDNKTLAIKEIPYGKTTSTVIDSILKAVDKGKIKVRKVDDNTSANVEILVHLAPGTSSDKTIDALYAFTDCEISISPNCCVIDDNKPHFLKVSDVLKKSVDNTLALLRQELEIHKGELQESLHFASLEKIFIEERIYKDKEFEQSKDMDAACEHIDNRLTPFYPQFIREVTKEDILRLMEIKMGRILKFNTDKAEEIIAKMKSDIAEIDAHLANIVGYTIDWYQMLKDKYGKNFPRRTELRNFDTIEATKVVEANEKLYINREEGFIGTALKKDEFVACCSDLDDVIIFYRDGRYMITPVADKKFVGKNVLYVNVFKKNDKRTIYNVAYRDGKEGTTYIKRFAVTSIVRDREYDVTQGTPESRITYFSANPNGEAEIIKITLKPNPRVRRIIFERDFSEVGIKSRQAQGVILTRLPVHKIALKQRGGSTLGGRKVWFDRDVLRLNYDGRGEYLGEFQSDDSILVVLNTGEFYTTNFDVSNHYENNVSIVEKFDGNKVWTAALYDADQQNYPYLKRFCFESTTRKQNYLGDNKATQLILLTDEYYPRLEVIFGGHDSFRDPMVIEADEFIAVKGFKAKGKRITTYTVETINELEPTRFPDPPAPDKTEENEEEPEILDPDHGKSEGDILDEMTGQMKLF</sequence>
<dbReference type="Proteomes" id="UP000005150">
    <property type="component" value="Unassembled WGS sequence"/>
</dbReference>
<dbReference type="PATRIC" id="fig|997887.3.peg.1290"/>
<feature type="active site" description="O-(5'-phospho-DNA)-tyrosine intermediate" evidence="6">
    <location>
        <position position="142"/>
    </location>
</feature>
<dbReference type="InterPro" id="IPR013757">
    <property type="entry name" value="Topo_IIA_A_a_sf"/>
</dbReference>
<evidence type="ECO:0000313" key="10">
    <source>
        <dbReference type="Proteomes" id="UP000005150"/>
    </source>
</evidence>
<name>I8YWX6_9BACE</name>
<dbReference type="GeneID" id="93115423"/>
<organism evidence="9 10">
    <name type="scientific">Bacteroides salyersiae CL02T12C01</name>
    <dbReference type="NCBI Taxonomy" id="997887"/>
    <lineage>
        <taxon>Bacteria</taxon>
        <taxon>Pseudomonadati</taxon>
        <taxon>Bacteroidota</taxon>
        <taxon>Bacteroidia</taxon>
        <taxon>Bacteroidales</taxon>
        <taxon>Bacteroidaceae</taxon>
        <taxon>Bacteroides</taxon>
    </lineage>
</organism>
<evidence type="ECO:0000256" key="3">
    <source>
        <dbReference type="ARBA" id="ARBA00023029"/>
    </source>
</evidence>
<dbReference type="Gene3D" id="1.10.268.10">
    <property type="entry name" value="Topoisomerase, domain 3"/>
    <property type="match status" value="1"/>
</dbReference>
<evidence type="ECO:0000256" key="4">
    <source>
        <dbReference type="ARBA" id="ARBA00023125"/>
    </source>
</evidence>
<dbReference type="GO" id="GO:0009330">
    <property type="term" value="C:DNA topoisomerase type II (double strand cut, ATP-hydrolyzing) complex"/>
    <property type="evidence" value="ECO:0007669"/>
    <property type="project" value="TreeGrafter"/>
</dbReference>
<keyword evidence="5 6" id="KW-0413">Isomerase</keyword>
<evidence type="ECO:0000256" key="1">
    <source>
        <dbReference type="ARBA" id="ARBA00000185"/>
    </source>
</evidence>
<dbReference type="Gene3D" id="3.90.199.10">
    <property type="entry name" value="Topoisomerase II, domain 5"/>
    <property type="match status" value="1"/>
</dbReference>
<dbReference type="RefSeq" id="WP_005926994.1">
    <property type="nucleotide sequence ID" value="NZ_JH724307.1"/>
</dbReference>
<dbReference type="InterPro" id="IPR002205">
    <property type="entry name" value="Topo_IIA_dom_A"/>
</dbReference>
<dbReference type="NCBIfam" id="NF007209">
    <property type="entry name" value="PRK09631.1"/>
    <property type="match status" value="1"/>
</dbReference>
<dbReference type="PANTHER" id="PTHR43493:SF5">
    <property type="entry name" value="DNA GYRASE SUBUNIT A, CHLOROPLASTIC_MITOCHONDRIAL"/>
    <property type="match status" value="1"/>
</dbReference>
<comment type="catalytic activity">
    <reaction evidence="1 6">
        <text>ATP-dependent breakage, passage and rejoining of double-stranded DNA.</text>
        <dbReference type="EC" id="5.6.2.2"/>
    </reaction>
</comment>
<evidence type="ECO:0000256" key="7">
    <source>
        <dbReference type="SAM" id="MobiDB-lite"/>
    </source>
</evidence>
<dbReference type="GO" id="GO:0005524">
    <property type="term" value="F:ATP binding"/>
    <property type="evidence" value="ECO:0007669"/>
    <property type="project" value="InterPro"/>
</dbReference>
<feature type="compositionally biased region" description="Acidic residues" evidence="7">
    <location>
        <begin position="862"/>
        <end position="871"/>
    </location>
</feature>
<dbReference type="InterPro" id="IPR050220">
    <property type="entry name" value="Type_II_DNA_Topoisomerases"/>
</dbReference>
<feature type="region of interest" description="Disordered" evidence="7">
    <location>
        <begin position="848"/>
        <end position="893"/>
    </location>
</feature>
<dbReference type="GO" id="GO:0005737">
    <property type="term" value="C:cytoplasm"/>
    <property type="evidence" value="ECO:0007669"/>
    <property type="project" value="TreeGrafter"/>
</dbReference>